<feature type="compositionally biased region" description="Pro residues" evidence="1">
    <location>
        <begin position="118"/>
        <end position="153"/>
    </location>
</feature>
<organism evidence="2 3">
    <name type="scientific">Actinomadura bangladeshensis</name>
    <dbReference type="NCBI Taxonomy" id="453573"/>
    <lineage>
        <taxon>Bacteria</taxon>
        <taxon>Bacillati</taxon>
        <taxon>Actinomycetota</taxon>
        <taxon>Actinomycetes</taxon>
        <taxon>Streptosporangiales</taxon>
        <taxon>Thermomonosporaceae</taxon>
        <taxon>Actinomadura</taxon>
    </lineage>
</organism>
<protein>
    <submittedName>
        <fullName evidence="2">Uncharacterized protein</fullName>
    </submittedName>
</protein>
<feature type="compositionally biased region" description="Pro residues" evidence="1">
    <location>
        <begin position="101"/>
        <end position="111"/>
    </location>
</feature>
<feature type="compositionally biased region" description="Basic and acidic residues" evidence="1">
    <location>
        <begin position="87"/>
        <end position="99"/>
    </location>
</feature>
<proteinExistence type="predicted"/>
<dbReference type="Proteomes" id="UP000475532">
    <property type="component" value="Unassembled WGS sequence"/>
</dbReference>
<comment type="caution">
    <text evidence="2">The sequence shown here is derived from an EMBL/GenBank/DDBJ whole genome shotgun (WGS) entry which is preliminary data.</text>
</comment>
<evidence type="ECO:0000313" key="3">
    <source>
        <dbReference type="Proteomes" id="UP000475532"/>
    </source>
</evidence>
<gene>
    <name evidence="2" type="ORF">G3I70_23645</name>
</gene>
<feature type="non-terminal residue" evidence="2">
    <location>
        <position position="153"/>
    </location>
</feature>
<feature type="region of interest" description="Disordered" evidence="1">
    <location>
        <begin position="1"/>
        <end position="153"/>
    </location>
</feature>
<feature type="compositionally biased region" description="Acidic residues" evidence="1">
    <location>
        <begin position="62"/>
        <end position="72"/>
    </location>
</feature>
<evidence type="ECO:0000256" key="1">
    <source>
        <dbReference type="SAM" id="MobiDB-lite"/>
    </source>
</evidence>
<dbReference type="EMBL" id="JAAGLI010000610">
    <property type="protein sequence ID" value="NEA25453.1"/>
    <property type="molecule type" value="Genomic_DNA"/>
</dbReference>
<sequence>MTPTGKPDDDHEAERPESERPAPPPPRWLDEQEPPAGPLLPEGGGPVQEGPRQDPSEPVVGDVEDDASDDDSNTGANDDAAAMADRTIMEFRFEQDRARPVAPPAAAPAPPATSTDIPAPPPFPYAQQIPAPPQPQLPAPRPPASPPPPAAQP</sequence>
<feature type="compositionally biased region" description="Low complexity" evidence="1">
    <location>
        <begin position="73"/>
        <end position="82"/>
    </location>
</feature>
<reference evidence="2 3" key="1">
    <citation type="submission" date="2020-01" db="EMBL/GenBank/DDBJ databases">
        <title>Insect and environment-associated Actinomycetes.</title>
        <authorList>
            <person name="Currrie C."/>
            <person name="Chevrette M."/>
            <person name="Carlson C."/>
            <person name="Stubbendieck R."/>
            <person name="Wendt-Pienkowski E."/>
        </authorList>
    </citation>
    <scope>NUCLEOTIDE SEQUENCE [LARGE SCALE GENOMIC DNA]</scope>
    <source>
        <strain evidence="2 3">SID10258</strain>
    </source>
</reference>
<feature type="compositionally biased region" description="Basic and acidic residues" evidence="1">
    <location>
        <begin position="1"/>
        <end position="20"/>
    </location>
</feature>
<name>A0A6L9QL37_9ACTN</name>
<accession>A0A6L9QL37</accession>
<dbReference type="AlphaFoldDB" id="A0A6L9QL37"/>
<evidence type="ECO:0000313" key="2">
    <source>
        <dbReference type="EMBL" id="NEA25453.1"/>
    </source>
</evidence>